<dbReference type="EMBL" id="NBNE01001851">
    <property type="protein sequence ID" value="OWZ12423.1"/>
    <property type="molecule type" value="Genomic_DNA"/>
</dbReference>
<sequence>MGATVCRKDFVEDVYANYVSDEHPSGLALYVDTLKFQEEWDTELVPLPKNTMSVLQP</sequence>
<reference evidence="2" key="1">
    <citation type="submission" date="2017-03" db="EMBL/GenBank/DDBJ databases">
        <title>Phytopthora megakarya and P. palmivora, two closely related causual agents of cacao black pod achieved similar genome size and gene model numbers by different mechanisms.</title>
        <authorList>
            <person name="Ali S."/>
            <person name="Shao J."/>
            <person name="Larry D.J."/>
            <person name="Kronmiller B."/>
            <person name="Shen D."/>
            <person name="Strem M.D."/>
            <person name="Melnick R.L."/>
            <person name="Guiltinan M.J."/>
            <person name="Tyler B.M."/>
            <person name="Meinhardt L.W."/>
            <person name="Bailey B.A."/>
        </authorList>
    </citation>
    <scope>NUCLEOTIDE SEQUENCE [LARGE SCALE GENOMIC DNA]</scope>
    <source>
        <strain evidence="2">zdho120</strain>
    </source>
</reference>
<protein>
    <submittedName>
        <fullName evidence="1">Uncharacterized protein</fullName>
    </submittedName>
</protein>
<evidence type="ECO:0000313" key="1">
    <source>
        <dbReference type="EMBL" id="OWZ12423.1"/>
    </source>
</evidence>
<evidence type="ECO:0000313" key="2">
    <source>
        <dbReference type="Proteomes" id="UP000198211"/>
    </source>
</evidence>
<dbReference type="Proteomes" id="UP000198211">
    <property type="component" value="Unassembled WGS sequence"/>
</dbReference>
<organism evidence="1 2">
    <name type="scientific">Phytophthora megakarya</name>
    <dbReference type="NCBI Taxonomy" id="4795"/>
    <lineage>
        <taxon>Eukaryota</taxon>
        <taxon>Sar</taxon>
        <taxon>Stramenopiles</taxon>
        <taxon>Oomycota</taxon>
        <taxon>Peronosporomycetes</taxon>
        <taxon>Peronosporales</taxon>
        <taxon>Peronosporaceae</taxon>
        <taxon>Phytophthora</taxon>
    </lineage>
</organism>
<proteinExistence type="predicted"/>
<comment type="caution">
    <text evidence="1">The sequence shown here is derived from an EMBL/GenBank/DDBJ whole genome shotgun (WGS) entry which is preliminary data.</text>
</comment>
<accession>A0A225W3U6</accession>
<dbReference type="AlphaFoldDB" id="A0A225W3U6"/>
<keyword evidence="2" id="KW-1185">Reference proteome</keyword>
<gene>
    <name evidence="1" type="ORF">PHMEG_00014416</name>
</gene>
<name>A0A225W3U6_9STRA</name>